<proteinExistence type="predicted"/>
<gene>
    <name evidence="1" type="ORF">PN457_12265</name>
</gene>
<keyword evidence="2" id="KW-1185">Reference proteome</keyword>
<accession>A0ABT5AU06</accession>
<organism evidence="1 2">
    <name type="scientific">Anabaenopsis arnoldii</name>
    <dbReference type="NCBI Taxonomy" id="2152938"/>
    <lineage>
        <taxon>Bacteria</taxon>
        <taxon>Bacillati</taxon>
        <taxon>Cyanobacteriota</taxon>
        <taxon>Cyanophyceae</taxon>
        <taxon>Nostocales</taxon>
        <taxon>Nodulariaceae</taxon>
        <taxon>Anabaenopsis</taxon>
    </lineage>
</organism>
<sequence length="58" mass="6701">MHNYSFRSRNFQPEIPGIYSGGELWVLTYLNLALEIDLILNSYEQKSAAVGELQFYEA</sequence>
<evidence type="ECO:0000313" key="2">
    <source>
        <dbReference type="Proteomes" id="UP001212499"/>
    </source>
</evidence>
<dbReference type="RefSeq" id="WP_271733641.1">
    <property type="nucleotide sequence ID" value="NZ_JANQDP010000145.1"/>
</dbReference>
<name>A0ABT5AU06_9CYAN</name>
<dbReference type="EMBL" id="JAQMUH010000139">
    <property type="protein sequence ID" value="MDB9540422.1"/>
    <property type="molecule type" value="Genomic_DNA"/>
</dbReference>
<evidence type="ECO:0000313" key="1">
    <source>
        <dbReference type="EMBL" id="MDB9540422.1"/>
    </source>
</evidence>
<reference evidence="1 2" key="1">
    <citation type="submission" date="2023-01" db="EMBL/GenBank/DDBJ databases">
        <title>Genomes from the Australian National Cyanobacteria Reference Collection.</title>
        <authorList>
            <person name="Willis A."/>
            <person name="Lee E.M.F."/>
        </authorList>
    </citation>
    <scope>NUCLEOTIDE SEQUENCE [LARGE SCALE GENOMIC DNA]</scope>
    <source>
        <strain evidence="1 2">CS-1033</strain>
    </source>
</reference>
<dbReference type="Proteomes" id="UP001212499">
    <property type="component" value="Unassembled WGS sequence"/>
</dbReference>
<comment type="caution">
    <text evidence="1">The sequence shown here is derived from an EMBL/GenBank/DDBJ whole genome shotgun (WGS) entry which is preliminary data.</text>
</comment>
<protein>
    <submittedName>
        <fullName evidence="1">Uncharacterized protein</fullName>
    </submittedName>
</protein>